<organism evidence="2">
    <name type="scientific">Borrelia bissettiae</name>
    <name type="common">Borreliella bissettiae</name>
    <dbReference type="NCBI Taxonomy" id="64897"/>
    <lineage>
        <taxon>Bacteria</taxon>
        <taxon>Pseudomonadati</taxon>
        <taxon>Spirochaetota</taxon>
        <taxon>Spirochaetia</taxon>
        <taxon>Spirochaetales</taxon>
        <taxon>Borreliaceae</taxon>
        <taxon>Borreliella</taxon>
    </lineage>
</organism>
<comment type="caution">
    <text evidence="2">The sequence shown here is derived from an EMBL/GenBank/DDBJ whole genome shotgun (WGS) entry which is preliminary data.</text>
</comment>
<sequence length="69" mass="7883">MFGIFEQALVFSYLALGVLYTEKIGLLNVSIEGISYLSIFLTSFFIYLGYGIFMSTIFTLFISFLFGFF</sequence>
<protein>
    <submittedName>
        <fullName evidence="2">Membrane protein</fullName>
    </submittedName>
</protein>
<reference evidence="2" key="2">
    <citation type="submission" date="2015-07" db="EMBL/GenBank/DDBJ databases">
        <authorList>
            <person name="Noorani M."/>
        </authorList>
    </citation>
    <scope>NUCLEOTIDE SEQUENCE</scope>
    <source>
        <strain evidence="2">CO275</strain>
    </source>
</reference>
<name>A0A1L8ZCF8_BORBI</name>
<evidence type="ECO:0000256" key="1">
    <source>
        <dbReference type="SAM" id="Phobius"/>
    </source>
</evidence>
<feature type="transmembrane region" description="Helical" evidence="1">
    <location>
        <begin position="45"/>
        <end position="68"/>
    </location>
</feature>
<proteinExistence type="predicted"/>
<dbReference type="AlphaFoldDB" id="A0A1L8ZCF8"/>
<evidence type="ECO:0000313" key="2">
    <source>
        <dbReference type="EMBL" id="OJH15449.1"/>
    </source>
</evidence>
<keyword evidence="1" id="KW-0812">Transmembrane</keyword>
<dbReference type="EMBL" id="JNBW01000128">
    <property type="protein sequence ID" value="OJH15449.1"/>
    <property type="molecule type" value="Genomic_DNA"/>
</dbReference>
<reference evidence="2" key="1">
    <citation type="journal article" date="2015" name="Microbiology">
        <title>Similarities in murine infection and immune response to Borrelia bissettii and Borrelia burgdorferi sensu stricto.</title>
        <authorList>
            <person name="Leydet B.F.Jr."/>
            <person name="Liang F.T."/>
        </authorList>
    </citation>
    <scope>NUCLEOTIDE SEQUENCE [LARGE SCALE GENOMIC DNA]</scope>
    <source>
        <strain evidence="2">CO275</strain>
    </source>
</reference>
<keyword evidence="1" id="KW-1133">Transmembrane helix</keyword>
<feature type="non-terminal residue" evidence="2">
    <location>
        <position position="69"/>
    </location>
</feature>
<gene>
    <name evidence="2" type="ORF">ER70_02610</name>
</gene>
<keyword evidence="1" id="KW-0472">Membrane</keyword>
<accession>A0A1L8ZCF8</accession>